<feature type="compositionally biased region" description="Polar residues" evidence="1">
    <location>
        <begin position="105"/>
        <end position="117"/>
    </location>
</feature>
<keyword evidence="4" id="KW-1185">Reference proteome</keyword>
<dbReference type="Proteomes" id="UP001139971">
    <property type="component" value="Unassembled WGS sequence"/>
</dbReference>
<dbReference type="AlphaFoldDB" id="A0A9X3YN16"/>
<comment type="caution">
    <text evidence="3">The sequence shown here is derived from an EMBL/GenBank/DDBJ whole genome shotgun (WGS) entry which is preliminary data.</text>
</comment>
<evidence type="ECO:0000256" key="2">
    <source>
        <dbReference type="SAM" id="SignalP"/>
    </source>
</evidence>
<evidence type="ECO:0000313" key="4">
    <source>
        <dbReference type="Proteomes" id="UP001139971"/>
    </source>
</evidence>
<evidence type="ECO:0000256" key="1">
    <source>
        <dbReference type="SAM" id="MobiDB-lite"/>
    </source>
</evidence>
<organism evidence="3 4">
    <name type="scientific">Tahibacter soli</name>
    <dbReference type="NCBI Taxonomy" id="2983605"/>
    <lineage>
        <taxon>Bacteria</taxon>
        <taxon>Pseudomonadati</taxon>
        <taxon>Pseudomonadota</taxon>
        <taxon>Gammaproteobacteria</taxon>
        <taxon>Lysobacterales</taxon>
        <taxon>Rhodanobacteraceae</taxon>
        <taxon>Tahibacter</taxon>
    </lineage>
</organism>
<sequence length="117" mass="12271">MAFCRSVLGSVAALYAFSIAAASPPQAGAWALAAVAADVEAVVFADASGTMRKVAVGERTPDDAWRLSAIRDGRAVLKAERRLDGRIVEMHLTVGERLAPAPHESQPSRGDANTGNR</sequence>
<dbReference type="RefSeq" id="WP_263544604.1">
    <property type="nucleotide sequence ID" value="NZ_JAOVZO020000018.1"/>
</dbReference>
<feature type="region of interest" description="Disordered" evidence="1">
    <location>
        <begin position="95"/>
        <end position="117"/>
    </location>
</feature>
<proteinExistence type="predicted"/>
<accession>A0A9X3YN16</accession>
<reference evidence="3" key="1">
    <citation type="submission" date="2023-02" db="EMBL/GenBank/DDBJ databases">
        <title>Tahibacter soli sp. nov. isolated from soil.</title>
        <authorList>
            <person name="Baek J.H."/>
            <person name="Lee J.K."/>
            <person name="Choi D.G."/>
            <person name="Jeon C.O."/>
        </authorList>
    </citation>
    <scope>NUCLEOTIDE SEQUENCE</scope>
    <source>
        <strain evidence="3">BL</strain>
    </source>
</reference>
<feature type="chain" id="PRO_5040857351" evidence="2">
    <location>
        <begin position="28"/>
        <end position="117"/>
    </location>
</feature>
<keyword evidence="2" id="KW-0732">Signal</keyword>
<evidence type="ECO:0000313" key="3">
    <source>
        <dbReference type="EMBL" id="MDC8013748.1"/>
    </source>
</evidence>
<gene>
    <name evidence="3" type="ORF">OD750_014495</name>
</gene>
<dbReference type="EMBL" id="JAOVZO020000018">
    <property type="protein sequence ID" value="MDC8013748.1"/>
    <property type="molecule type" value="Genomic_DNA"/>
</dbReference>
<protein>
    <submittedName>
        <fullName evidence="3">Uncharacterized protein</fullName>
    </submittedName>
</protein>
<feature type="signal peptide" evidence="2">
    <location>
        <begin position="1"/>
        <end position="27"/>
    </location>
</feature>
<name>A0A9X3YN16_9GAMM</name>